<dbReference type="InterPro" id="IPR052209">
    <property type="entry name" value="CbiZ"/>
</dbReference>
<sequence>MAQPFKNQQHHHSKVWPELSLKRRDDHLIFQSTFPLESFSSAVFGGGFQMATHYFNWQVPLQYASNDPVKQIEEKVNFWGYPKQQTIGLQTAAKIELGSVQEIHGDEFRMVVCVTAGVGNKARAGKKRKTYSAYQYGTINTFIFIDGNLTHSAMINSIITATEAKAAALQDLRIVDEAEEDATGTTTDSIVIAATQDPAYPTHQFAGTATTIGNSIGCLVYDALTEVVTNWREEEKLRC</sequence>
<evidence type="ECO:0000313" key="1">
    <source>
        <dbReference type="EMBL" id="MFD2212519.1"/>
    </source>
</evidence>
<reference evidence="2" key="1">
    <citation type="journal article" date="2019" name="Int. J. Syst. Evol. Microbiol.">
        <title>The Global Catalogue of Microorganisms (GCM) 10K type strain sequencing project: providing services to taxonomists for standard genome sequencing and annotation.</title>
        <authorList>
            <consortium name="The Broad Institute Genomics Platform"/>
            <consortium name="The Broad Institute Genome Sequencing Center for Infectious Disease"/>
            <person name="Wu L."/>
            <person name="Ma J."/>
        </authorList>
    </citation>
    <scope>NUCLEOTIDE SEQUENCE [LARGE SCALE GENOMIC DNA]</scope>
    <source>
        <strain evidence="2">CGMCC 1.15474</strain>
    </source>
</reference>
<dbReference type="EMBL" id="JBHUIK010000001">
    <property type="protein sequence ID" value="MFD2212519.1"/>
    <property type="molecule type" value="Genomic_DNA"/>
</dbReference>
<dbReference type="PANTHER" id="PTHR35336">
    <property type="entry name" value="ADENOSYLCOBINAMIDE AMIDOHYDROLASE"/>
    <property type="match status" value="1"/>
</dbReference>
<dbReference type="PANTHER" id="PTHR35336:SF5">
    <property type="entry name" value="ADENOSYLCOBINAMIDE AMIDOHYDROLASE"/>
    <property type="match status" value="1"/>
</dbReference>
<evidence type="ECO:0000313" key="2">
    <source>
        <dbReference type="Proteomes" id="UP001597318"/>
    </source>
</evidence>
<name>A0ABW5BSH5_9BACI</name>
<keyword evidence="2" id="KW-1185">Reference proteome</keyword>
<proteinExistence type="predicted"/>
<accession>A0ABW5BSH5</accession>
<organism evidence="1 2">
    <name type="scientific">Metabacillus endolithicus</name>
    <dbReference type="NCBI Taxonomy" id="1535204"/>
    <lineage>
        <taxon>Bacteria</taxon>
        <taxon>Bacillati</taxon>
        <taxon>Bacillota</taxon>
        <taxon>Bacilli</taxon>
        <taxon>Bacillales</taxon>
        <taxon>Bacillaceae</taxon>
        <taxon>Metabacillus</taxon>
    </lineage>
</organism>
<dbReference type="InterPro" id="IPR002808">
    <property type="entry name" value="AdoCbi_amidolase"/>
</dbReference>
<comment type="caution">
    <text evidence="1">The sequence shown here is derived from an EMBL/GenBank/DDBJ whole genome shotgun (WGS) entry which is preliminary data.</text>
</comment>
<dbReference type="RefSeq" id="WP_247342280.1">
    <property type="nucleotide sequence ID" value="NZ_CP095550.1"/>
</dbReference>
<dbReference type="Proteomes" id="UP001597318">
    <property type="component" value="Unassembled WGS sequence"/>
</dbReference>
<gene>
    <name evidence="1" type="ORF">ACFSKK_02200</name>
</gene>
<protein>
    <submittedName>
        <fullName evidence="1">Adenosylcobinamide amidohydrolase</fullName>
    </submittedName>
</protein>
<dbReference type="Pfam" id="PF01955">
    <property type="entry name" value="CbiZ"/>
    <property type="match status" value="1"/>
</dbReference>